<reference evidence="1" key="1">
    <citation type="submission" date="2021-03" db="EMBL/GenBank/DDBJ databases">
        <title>Actinotalea soli sp. nov., isolated from soil.</title>
        <authorList>
            <person name="Ping W."/>
            <person name="Zhang J."/>
        </authorList>
    </citation>
    <scope>NUCLEOTIDE SEQUENCE</scope>
    <source>
        <strain evidence="1">BY-33</strain>
    </source>
</reference>
<evidence type="ECO:0000313" key="2">
    <source>
        <dbReference type="Proteomes" id="UP000664209"/>
    </source>
</evidence>
<proteinExistence type="predicted"/>
<gene>
    <name evidence="1" type="ORF">J4G33_05310</name>
</gene>
<accession>A0A939LNP1</accession>
<sequence>MGTVIFLVLLLGFLLALGRVRTPWVDRRPWREHTARDVGRTVLLGARSMVDLRQG</sequence>
<keyword evidence="2" id="KW-1185">Reference proteome</keyword>
<name>A0A939LNP1_9CELL</name>
<dbReference type="Proteomes" id="UP000664209">
    <property type="component" value="Unassembled WGS sequence"/>
</dbReference>
<protein>
    <submittedName>
        <fullName evidence="1">Uncharacterized protein</fullName>
    </submittedName>
</protein>
<dbReference type="AlphaFoldDB" id="A0A939LNP1"/>
<dbReference type="EMBL" id="JAGEMK010000002">
    <property type="protein sequence ID" value="MBO1751216.1"/>
    <property type="molecule type" value="Genomic_DNA"/>
</dbReference>
<comment type="caution">
    <text evidence="1">The sequence shown here is derived from an EMBL/GenBank/DDBJ whole genome shotgun (WGS) entry which is preliminary data.</text>
</comment>
<organism evidence="1 2">
    <name type="scientific">Actinotalea soli</name>
    <dbReference type="NCBI Taxonomy" id="2819234"/>
    <lineage>
        <taxon>Bacteria</taxon>
        <taxon>Bacillati</taxon>
        <taxon>Actinomycetota</taxon>
        <taxon>Actinomycetes</taxon>
        <taxon>Micrococcales</taxon>
        <taxon>Cellulomonadaceae</taxon>
        <taxon>Actinotalea</taxon>
    </lineage>
</organism>
<dbReference type="RefSeq" id="WP_208054892.1">
    <property type="nucleotide sequence ID" value="NZ_JAGEMK010000002.1"/>
</dbReference>
<evidence type="ECO:0000313" key="1">
    <source>
        <dbReference type="EMBL" id="MBO1751216.1"/>
    </source>
</evidence>